<dbReference type="PANTHER" id="PTHR45093:SF2">
    <property type="entry name" value="LISH DOMAIN-CONTAINING PROTEIN"/>
    <property type="match status" value="1"/>
</dbReference>
<evidence type="ECO:0000256" key="3">
    <source>
        <dbReference type="ARBA" id="ARBA00023163"/>
    </source>
</evidence>
<sequence length="154" mass="17612">MASSSEQIFQAEDRGEVLILTATTATNHHREGDTMLDTCVLDYLVKRGFHQTADALMREGNLSHPDQTGPPVDLPQSLILEWWNAFWLIYHAKRHGDSGADDAGRYVREREAREELRPSMDDARTYTQHLRKQEALKHTLTKRNQGAIEQCPLD</sequence>
<proteinExistence type="predicted"/>
<dbReference type="PANTHER" id="PTHR45093">
    <property type="entry name" value="TRANSCRIPTION ACTIVATOR MSS11"/>
    <property type="match status" value="1"/>
</dbReference>
<keyword evidence="4" id="KW-0539">Nucleus</keyword>
<evidence type="ECO:0008006" key="7">
    <source>
        <dbReference type="Google" id="ProtNLM"/>
    </source>
</evidence>
<dbReference type="Pfam" id="PF08513">
    <property type="entry name" value="LisH"/>
    <property type="match status" value="1"/>
</dbReference>
<dbReference type="InterPro" id="IPR006594">
    <property type="entry name" value="LisH"/>
</dbReference>
<organism evidence="5 6">
    <name type="scientific">Somion occarium</name>
    <dbReference type="NCBI Taxonomy" id="3059160"/>
    <lineage>
        <taxon>Eukaryota</taxon>
        <taxon>Fungi</taxon>
        <taxon>Dikarya</taxon>
        <taxon>Basidiomycota</taxon>
        <taxon>Agaricomycotina</taxon>
        <taxon>Agaricomycetes</taxon>
        <taxon>Polyporales</taxon>
        <taxon>Cerrenaceae</taxon>
        <taxon>Somion</taxon>
    </lineage>
</organism>
<evidence type="ECO:0000313" key="5">
    <source>
        <dbReference type="EMBL" id="CAL1714097.1"/>
    </source>
</evidence>
<keyword evidence="2" id="KW-0805">Transcription regulation</keyword>
<evidence type="ECO:0000256" key="2">
    <source>
        <dbReference type="ARBA" id="ARBA00023015"/>
    </source>
</evidence>
<gene>
    <name evidence="5" type="ORF">GFSPODELE1_LOCUS9614</name>
</gene>
<keyword evidence="6" id="KW-1185">Reference proteome</keyword>
<dbReference type="SMART" id="SM00667">
    <property type="entry name" value="LisH"/>
    <property type="match status" value="1"/>
</dbReference>
<reference evidence="6" key="1">
    <citation type="submission" date="2024-04" db="EMBL/GenBank/DDBJ databases">
        <authorList>
            <person name="Shaw F."/>
            <person name="Minotto A."/>
        </authorList>
    </citation>
    <scope>NUCLEOTIDE SEQUENCE [LARGE SCALE GENOMIC DNA]</scope>
</reference>
<dbReference type="EMBL" id="OZ037951">
    <property type="protein sequence ID" value="CAL1714097.1"/>
    <property type="molecule type" value="Genomic_DNA"/>
</dbReference>
<keyword evidence="3" id="KW-0804">Transcription</keyword>
<dbReference type="Proteomes" id="UP001497453">
    <property type="component" value="Chromosome 8"/>
</dbReference>
<comment type="subcellular location">
    <subcellularLocation>
        <location evidence="1">Nucleus</location>
    </subcellularLocation>
</comment>
<name>A0ABP1E3J2_9APHY</name>
<protein>
    <recommendedName>
        <fullName evidence="7">LisH domain-containing protein</fullName>
    </recommendedName>
</protein>
<evidence type="ECO:0000256" key="4">
    <source>
        <dbReference type="ARBA" id="ARBA00023242"/>
    </source>
</evidence>
<dbReference type="PROSITE" id="PS50896">
    <property type="entry name" value="LISH"/>
    <property type="match status" value="1"/>
</dbReference>
<evidence type="ECO:0000313" key="6">
    <source>
        <dbReference type="Proteomes" id="UP001497453"/>
    </source>
</evidence>
<accession>A0ABP1E3J2</accession>
<evidence type="ECO:0000256" key="1">
    <source>
        <dbReference type="ARBA" id="ARBA00004123"/>
    </source>
</evidence>